<feature type="transmembrane region" description="Helical" evidence="5">
    <location>
        <begin position="57"/>
        <end position="74"/>
    </location>
</feature>
<reference evidence="6" key="2">
    <citation type="submission" date="2004-08" db="EMBL/GenBank/DDBJ databases">
        <authorList>
            <person name="Putnam N."/>
            <person name="Detter J.C."/>
            <person name="Richardson P.M."/>
            <person name="Rokhsar D."/>
        </authorList>
    </citation>
    <scope>NUCLEOTIDE SEQUENCE</scope>
</reference>
<organism evidence="6">
    <name type="scientific">Uncultured archaeon GZfos26G2</name>
    <dbReference type="NCBI Taxonomy" id="3386331"/>
    <lineage>
        <taxon>Archaea</taxon>
        <taxon>Methanobacteriati</taxon>
        <taxon>Methanobacteriota</taxon>
        <taxon>Stenosarchaea group</taxon>
        <taxon>Methanomicrobia</taxon>
        <taxon>Candidatus Methanophagales</taxon>
        <taxon>Candidatus Methanophagaceae</taxon>
        <taxon>Candidatus Methanophaga</taxon>
    </lineage>
</organism>
<comment type="subcellular location">
    <subcellularLocation>
        <location evidence="1">Endomembrane system</location>
        <topology evidence="1">Multi-pass membrane protein</topology>
    </subcellularLocation>
</comment>
<dbReference type="Pfam" id="PF04191">
    <property type="entry name" value="PEMT"/>
    <property type="match status" value="1"/>
</dbReference>
<name>Q64EH3_UNCAG</name>
<evidence type="ECO:0000256" key="2">
    <source>
        <dbReference type="ARBA" id="ARBA00022692"/>
    </source>
</evidence>
<dbReference type="InterPro" id="IPR007318">
    <property type="entry name" value="Phopholipid_MeTrfase"/>
</dbReference>
<dbReference type="EMBL" id="AY714816">
    <property type="protein sequence ID" value="AAU82204.1"/>
    <property type="molecule type" value="Genomic_DNA"/>
</dbReference>
<dbReference type="GO" id="GO:0016740">
    <property type="term" value="F:transferase activity"/>
    <property type="evidence" value="ECO:0007669"/>
    <property type="project" value="UniProtKB-ARBA"/>
</dbReference>
<keyword evidence="2 5" id="KW-0812">Transmembrane</keyword>
<evidence type="ECO:0000313" key="6">
    <source>
        <dbReference type="EMBL" id="AAU82204.1"/>
    </source>
</evidence>
<sequence>MKSLYEMDKYIIERNYSICDIMKMNRKIMPPTYFMVLLVLSVVLYFVFPIQKLIPPPYTYLGILLILFGFVLNLRADALFKKSKTTVQPHETPTSLEISGPFRISRHPMYLGMAAILLGVAIVSGSLLSFLFPIVFVLLMELLFIPIEEKNLEQVFGTEYRDYKKKVRRWI</sequence>
<dbReference type="Gene3D" id="1.20.120.1630">
    <property type="match status" value="1"/>
</dbReference>
<evidence type="ECO:0000256" key="5">
    <source>
        <dbReference type="SAM" id="Phobius"/>
    </source>
</evidence>
<dbReference type="PANTHER" id="PTHR12714">
    <property type="entry name" value="PROTEIN-S ISOPRENYLCYSTEINE O-METHYLTRANSFERASE"/>
    <property type="match status" value="1"/>
</dbReference>
<dbReference type="PANTHER" id="PTHR12714:SF9">
    <property type="entry name" value="PROTEIN-S-ISOPRENYLCYSTEINE O-METHYLTRANSFERASE"/>
    <property type="match status" value="1"/>
</dbReference>
<accession>Q64EH3</accession>
<feature type="transmembrane region" description="Helical" evidence="5">
    <location>
        <begin position="110"/>
        <end position="139"/>
    </location>
</feature>
<evidence type="ECO:0000256" key="3">
    <source>
        <dbReference type="ARBA" id="ARBA00022989"/>
    </source>
</evidence>
<dbReference type="PROSITE" id="PS50244">
    <property type="entry name" value="S5A_REDUCTASE"/>
    <property type="match status" value="1"/>
</dbReference>
<dbReference type="AlphaFoldDB" id="Q64EH3"/>
<keyword evidence="3 5" id="KW-1133">Transmembrane helix</keyword>
<feature type="transmembrane region" description="Helical" evidence="5">
    <location>
        <begin position="32"/>
        <end position="51"/>
    </location>
</feature>
<gene>
    <name evidence="6" type="ORF">GZ11H11_11</name>
</gene>
<proteinExistence type="predicted"/>
<evidence type="ECO:0000256" key="1">
    <source>
        <dbReference type="ARBA" id="ARBA00004127"/>
    </source>
</evidence>
<dbReference type="GO" id="GO:0012505">
    <property type="term" value="C:endomembrane system"/>
    <property type="evidence" value="ECO:0007669"/>
    <property type="project" value="UniProtKB-SubCell"/>
</dbReference>
<keyword evidence="4 5" id="KW-0472">Membrane</keyword>
<protein>
    <submittedName>
        <fullName evidence="6">Uncharacterized protein</fullName>
    </submittedName>
</protein>
<reference evidence="6" key="1">
    <citation type="journal article" date="2004" name="Science">
        <title>Reverse methanogenesis: testing the hypothesis with environmental genomics.</title>
        <authorList>
            <person name="Hallam S.J."/>
            <person name="Putnam N."/>
            <person name="Preston C.M."/>
            <person name="Detter J.C."/>
            <person name="Rokhsar D."/>
            <person name="Richardson P.M."/>
            <person name="DeLong E.F."/>
        </authorList>
    </citation>
    <scope>NUCLEOTIDE SEQUENCE</scope>
</reference>
<evidence type="ECO:0000256" key="4">
    <source>
        <dbReference type="ARBA" id="ARBA00023136"/>
    </source>
</evidence>